<keyword evidence="14" id="KW-1185">Reference proteome</keyword>
<dbReference type="InterPro" id="IPR039426">
    <property type="entry name" value="TonB-dep_rcpt-like"/>
</dbReference>
<evidence type="ECO:0000256" key="9">
    <source>
        <dbReference type="RuleBase" id="RU003357"/>
    </source>
</evidence>
<evidence type="ECO:0000256" key="2">
    <source>
        <dbReference type="ARBA" id="ARBA00022448"/>
    </source>
</evidence>
<dbReference type="STRING" id="1642647.PSM36_1140"/>
<evidence type="ECO:0000256" key="7">
    <source>
        <dbReference type="ARBA" id="ARBA00023237"/>
    </source>
</evidence>
<dbReference type="PANTHER" id="PTHR30069">
    <property type="entry name" value="TONB-DEPENDENT OUTER MEMBRANE RECEPTOR"/>
    <property type="match status" value="1"/>
</dbReference>
<dbReference type="KEGG" id="psac:PSM36_1140"/>
<dbReference type="InterPro" id="IPR012910">
    <property type="entry name" value="Plug_dom"/>
</dbReference>
<keyword evidence="3 8" id="KW-1134">Transmembrane beta strand</keyword>
<evidence type="ECO:0000259" key="12">
    <source>
        <dbReference type="Pfam" id="PF07715"/>
    </source>
</evidence>
<gene>
    <name evidence="13" type="ORF">PSM36_1140</name>
</gene>
<dbReference type="InterPro" id="IPR036942">
    <property type="entry name" value="Beta-barrel_TonB_sf"/>
</dbReference>
<evidence type="ECO:0000256" key="6">
    <source>
        <dbReference type="ARBA" id="ARBA00023136"/>
    </source>
</evidence>
<organism evidence="13 14">
    <name type="scientific">Proteiniphilum saccharofermentans</name>
    <dbReference type="NCBI Taxonomy" id="1642647"/>
    <lineage>
        <taxon>Bacteria</taxon>
        <taxon>Pseudomonadati</taxon>
        <taxon>Bacteroidota</taxon>
        <taxon>Bacteroidia</taxon>
        <taxon>Bacteroidales</taxon>
        <taxon>Dysgonomonadaceae</taxon>
        <taxon>Proteiniphilum</taxon>
    </lineage>
</organism>
<dbReference type="RefSeq" id="WP_076929584.1">
    <property type="nucleotide sequence ID" value="NZ_LT605205.1"/>
</dbReference>
<evidence type="ECO:0000256" key="3">
    <source>
        <dbReference type="ARBA" id="ARBA00022452"/>
    </source>
</evidence>
<evidence type="ECO:0000256" key="4">
    <source>
        <dbReference type="ARBA" id="ARBA00022692"/>
    </source>
</evidence>
<keyword evidence="4 8" id="KW-0812">Transmembrane</keyword>
<dbReference type="GO" id="GO:0009279">
    <property type="term" value="C:cell outer membrane"/>
    <property type="evidence" value="ECO:0007669"/>
    <property type="project" value="UniProtKB-SubCell"/>
</dbReference>
<dbReference type="Pfam" id="PF00593">
    <property type="entry name" value="TonB_dep_Rec_b-barrel"/>
    <property type="match status" value="1"/>
</dbReference>
<proteinExistence type="inferred from homology"/>
<evidence type="ECO:0000313" key="14">
    <source>
        <dbReference type="Proteomes" id="UP000187464"/>
    </source>
</evidence>
<dbReference type="Proteomes" id="UP000187464">
    <property type="component" value="Chromosome I"/>
</dbReference>
<evidence type="ECO:0000256" key="5">
    <source>
        <dbReference type="ARBA" id="ARBA00023077"/>
    </source>
</evidence>
<evidence type="ECO:0000259" key="11">
    <source>
        <dbReference type="Pfam" id="PF00593"/>
    </source>
</evidence>
<dbReference type="Gene3D" id="2.60.40.1120">
    <property type="entry name" value="Carboxypeptidase-like, regulatory domain"/>
    <property type="match status" value="1"/>
</dbReference>
<dbReference type="InterPro" id="IPR000531">
    <property type="entry name" value="Beta-barrel_TonB"/>
</dbReference>
<keyword evidence="7 8" id="KW-0998">Cell outer membrane</keyword>
<dbReference type="Pfam" id="PF07715">
    <property type="entry name" value="Plug"/>
    <property type="match status" value="1"/>
</dbReference>
<dbReference type="CDD" id="cd01347">
    <property type="entry name" value="ligand_gated_channel"/>
    <property type="match status" value="1"/>
</dbReference>
<dbReference type="Pfam" id="PF13715">
    <property type="entry name" value="CarbopepD_reg_2"/>
    <property type="match status" value="1"/>
</dbReference>
<dbReference type="SUPFAM" id="SSF49464">
    <property type="entry name" value="Carboxypeptidase regulatory domain-like"/>
    <property type="match status" value="1"/>
</dbReference>
<evidence type="ECO:0000256" key="10">
    <source>
        <dbReference type="SAM" id="SignalP"/>
    </source>
</evidence>
<dbReference type="PANTHER" id="PTHR30069:SF57">
    <property type="entry name" value="TONB-DEPENDENT RECEPTOR"/>
    <property type="match status" value="1"/>
</dbReference>
<dbReference type="Gene3D" id="2.170.130.10">
    <property type="entry name" value="TonB-dependent receptor, plug domain"/>
    <property type="match status" value="1"/>
</dbReference>
<accession>A0A1R3T7P8</accession>
<comment type="subcellular location">
    <subcellularLocation>
        <location evidence="1 8">Cell outer membrane</location>
        <topology evidence="1 8">Multi-pass membrane protein</topology>
    </subcellularLocation>
</comment>
<dbReference type="PROSITE" id="PS52016">
    <property type="entry name" value="TONB_DEPENDENT_REC_3"/>
    <property type="match status" value="1"/>
</dbReference>
<dbReference type="InterPro" id="IPR037066">
    <property type="entry name" value="Plug_dom_sf"/>
</dbReference>
<dbReference type="Gene3D" id="2.40.170.20">
    <property type="entry name" value="TonB-dependent receptor, beta-barrel domain"/>
    <property type="match status" value="1"/>
</dbReference>
<keyword evidence="6 8" id="KW-0472">Membrane</keyword>
<sequence>MKTTHLFLLLLMLLYVSNAFPQAQRSEGTLSGYVLDKKSDERLPSVTIFVKGTTQGTSSRSDGTFVVKNIPEGKQTIVAQYVGYRPQEINMTIDAGKDNAIHFELEEDLFNLEQVVVTGTRTPHFVKNVPIRTEVVTSQSLRTKNAQNIFEALEAVPGLRVENQCQSCNFSMVRMQGLGAEHTQVQINGQPIYSGLASVYGLEQIGTGDVDRIEVVKGAGSALYGSSAVAGAINIITREPSAIPSISADIQFGNYGTNAYNISSSMRNDKGNIGLNVYAQKVDHGVIDETGEGDSRQEVKQKDGITDRVESKLHNVGFSLYVDNPFFKDDKLIFRGKGINEKRAGGIITDDYYKNPFTDGTENITTNRYEGEVNYIKPIGQHSELQFNTSYIDHNREATNDSFLSDYMDTHDGDTPNVLDMRPYIAKENTRVSSLSFKSRLENHNLIFGVQYYTTDLNETGMYTVVDETSEYYGNAYKSIAHKHAREMGAYIQDEWNVSSRLTVVPGVRIDHHSSGEEYTSDRKVFDGDFPKTKFDETSFNPRLALKYQLTRQITLRANAGTGFRAPYGFSEDLHLCSGSPRVWKSSELKAETSRSANFSADYYGDHFQVSANLFYTFLKNKIDFADADDEVKKLGYTYQWENIDDAVVKGIELMVMVNPARNLNLGVDFALNSGKYNNNRGDWAETGYADISRYIPRFPSTTGSVKIEYSPKSWMFTLYGIYQGKMYIDYISETAENSKIKETEPYMTFNVRASKRFGLFNIYAGAKNIFNYIQDEKHLDDAAFIYAPLYGALYYAGISVNINY</sequence>
<protein>
    <submittedName>
        <fullName evidence="13">TonB dependent/Ligand-Gated</fullName>
    </submittedName>
</protein>
<dbReference type="GO" id="GO:0044718">
    <property type="term" value="P:siderophore transmembrane transport"/>
    <property type="evidence" value="ECO:0007669"/>
    <property type="project" value="TreeGrafter"/>
</dbReference>
<dbReference type="AlphaFoldDB" id="A0A1R3T7P8"/>
<dbReference type="GO" id="GO:0015344">
    <property type="term" value="F:siderophore uptake transmembrane transporter activity"/>
    <property type="evidence" value="ECO:0007669"/>
    <property type="project" value="TreeGrafter"/>
</dbReference>
<dbReference type="InterPro" id="IPR008969">
    <property type="entry name" value="CarboxyPept-like_regulatory"/>
</dbReference>
<feature type="chain" id="PRO_5012706680" evidence="10">
    <location>
        <begin position="22"/>
        <end position="805"/>
    </location>
</feature>
<name>A0A1R3T7P8_9BACT</name>
<feature type="signal peptide" evidence="10">
    <location>
        <begin position="1"/>
        <end position="21"/>
    </location>
</feature>
<evidence type="ECO:0000256" key="1">
    <source>
        <dbReference type="ARBA" id="ARBA00004571"/>
    </source>
</evidence>
<feature type="domain" description="TonB-dependent receptor-like beta-barrel" evidence="11">
    <location>
        <begin position="336"/>
        <end position="770"/>
    </location>
</feature>
<comment type="similarity">
    <text evidence="8 9">Belongs to the TonB-dependent receptor family.</text>
</comment>
<evidence type="ECO:0000256" key="8">
    <source>
        <dbReference type="PROSITE-ProRule" id="PRU01360"/>
    </source>
</evidence>
<keyword evidence="2 8" id="KW-0813">Transport</keyword>
<keyword evidence="5 9" id="KW-0798">TonB box</keyword>
<reference evidence="14" key="1">
    <citation type="submission" date="2016-08" db="EMBL/GenBank/DDBJ databases">
        <authorList>
            <person name="Wibberg D."/>
        </authorList>
    </citation>
    <scope>NUCLEOTIDE SEQUENCE [LARGE SCALE GENOMIC DNA]</scope>
</reference>
<dbReference type="SUPFAM" id="SSF56935">
    <property type="entry name" value="Porins"/>
    <property type="match status" value="1"/>
</dbReference>
<keyword evidence="10" id="KW-0732">Signal</keyword>
<feature type="domain" description="TonB-dependent receptor plug" evidence="12">
    <location>
        <begin position="127"/>
        <end position="232"/>
    </location>
</feature>
<dbReference type="EMBL" id="LT605205">
    <property type="protein sequence ID" value="SCD19965.1"/>
    <property type="molecule type" value="Genomic_DNA"/>
</dbReference>
<evidence type="ECO:0000313" key="13">
    <source>
        <dbReference type="EMBL" id="SCD19965.1"/>
    </source>
</evidence>